<evidence type="ECO:0000313" key="2">
    <source>
        <dbReference type="Proteomes" id="UP001207654"/>
    </source>
</evidence>
<gene>
    <name evidence="1" type="ORF">OV287_21705</name>
</gene>
<dbReference type="Pfam" id="PF13689">
    <property type="entry name" value="DUF4154"/>
    <property type="match status" value="1"/>
</dbReference>
<sequence>MLATLLAMGAPSRATASELEYQVKAEFMERFTRFIDWPEVSFPAPDAPFVFCTVGEASFGDYLERMAAERKAKGRPIVVRHMAFPSSPEGCHLLFIAQSEQERLEELLSHVVGKPILTVGDTSGFASAGVMINFFMERGFVRFEINMSAAREAGLKFSSKLLKLGRIVTTESEP</sequence>
<organism evidence="1 2">
    <name type="scientific">Archangium lansingense</name>
    <dbReference type="NCBI Taxonomy" id="2995310"/>
    <lineage>
        <taxon>Bacteria</taxon>
        <taxon>Pseudomonadati</taxon>
        <taxon>Myxococcota</taxon>
        <taxon>Myxococcia</taxon>
        <taxon>Myxococcales</taxon>
        <taxon>Cystobacterineae</taxon>
        <taxon>Archangiaceae</taxon>
        <taxon>Archangium</taxon>
    </lineage>
</organism>
<name>A0ABT4A641_9BACT</name>
<dbReference type="Proteomes" id="UP001207654">
    <property type="component" value="Unassembled WGS sequence"/>
</dbReference>
<dbReference type="RefSeq" id="WP_267535951.1">
    <property type="nucleotide sequence ID" value="NZ_JAPNKA010000001.1"/>
</dbReference>
<evidence type="ECO:0000313" key="1">
    <source>
        <dbReference type="EMBL" id="MCY1077100.1"/>
    </source>
</evidence>
<protein>
    <submittedName>
        <fullName evidence="1">YfiR family protein</fullName>
    </submittedName>
</protein>
<dbReference type="InterPro" id="IPR025293">
    <property type="entry name" value="YfiR/HmsC-like"/>
</dbReference>
<reference evidence="1 2" key="1">
    <citation type="submission" date="2022-11" db="EMBL/GenBank/DDBJ databases">
        <title>Minimal conservation of predation-associated metabolite biosynthetic gene clusters underscores biosynthetic potential of Myxococcota including descriptions for ten novel species: Archangium lansinium sp. nov., Myxococcus landrumus sp. nov., Nannocystis bai.</title>
        <authorList>
            <person name="Ahearne A."/>
            <person name="Stevens C."/>
            <person name="Phillips K."/>
        </authorList>
    </citation>
    <scope>NUCLEOTIDE SEQUENCE [LARGE SCALE GENOMIC DNA]</scope>
    <source>
        <strain evidence="1 2">MIWBW</strain>
    </source>
</reference>
<proteinExistence type="predicted"/>
<keyword evidence="2" id="KW-1185">Reference proteome</keyword>
<accession>A0ABT4A641</accession>
<dbReference type="EMBL" id="JAPNKA010000001">
    <property type="protein sequence ID" value="MCY1077100.1"/>
    <property type="molecule type" value="Genomic_DNA"/>
</dbReference>
<comment type="caution">
    <text evidence="1">The sequence shown here is derived from an EMBL/GenBank/DDBJ whole genome shotgun (WGS) entry which is preliminary data.</text>
</comment>